<protein>
    <submittedName>
        <fullName evidence="2">Uncharacterized protein</fullName>
    </submittedName>
</protein>
<dbReference type="Proteomes" id="UP000297299">
    <property type="component" value="Unassembled WGS sequence"/>
</dbReference>
<evidence type="ECO:0000313" key="2">
    <source>
        <dbReference type="EMBL" id="TEY40857.1"/>
    </source>
</evidence>
<name>A0A4Y8CS88_9HELO</name>
<dbReference type="AlphaFoldDB" id="A0A4Y8CS88"/>
<evidence type="ECO:0000313" key="3">
    <source>
        <dbReference type="Proteomes" id="UP000297299"/>
    </source>
</evidence>
<comment type="caution">
    <text evidence="2">The sequence shown here is derived from an EMBL/GenBank/DDBJ whole genome shotgun (WGS) entry which is preliminary data.</text>
</comment>
<dbReference type="EMBL" id="PHWZ01000416">
    <property type="protein sequence ID" value="TEY40857.1"/>
    <property type="molecule type" value="Genomic_DNA"/>
</dbReference>
<proteinExistence type="predicted"/>
<reference evidence="2 3" key="1">
    <citation type="submission" date="2017-11" db="EMBL/GenBank/DDBJ databases">
        <title>Comparative genomics of Botrytis spp.</title>
        <authorList>
            <person name="Valero-Jimenez C.A."/>
            <person name="Tapia P."/>
            <person name="Veloso J."/>
            <person name="Silva-Moreno E."/>
            <person name="Staats M."/>
            <person name="Valdes J.H."/>
            <person name="Van Kan J.A.L."/>
        </authorList>
    </citation>
    <scope>NUCLEOTIDE SEQUENCE [LARGE SCALE GENOMIC DNA]</scope>
    <source>
        <strain evidence="2 3">MUCL2830</strain>
    </source>
</reference>
<feature type="compositionally biased region" description="Basic and acidic residues" evidence="1">
    <location>
        <begin position="57"/>
        <end position="69"/>
    </location>
</feature>
<feature type="region of interest" description="Disordered" evidence="1">
    <location>
        <begin position="41"/>
        <end position="76"/>
    </location>
</feature>
<keyword evidence="3" id="KW-1185">Reference proteome</keyword>
<accession>A0A4Y8CS88</accession>
<gene>
    <name evidence="2" type="ORF">BOTCAL_0417g00130</name>
</gene>
<evidence type="ECO:0000256" key="1">
    <source>
        <dbReference type="SAM" id="MobiDB-lite"/>
    </source>
</evidence>
<organism evidence="2 3">
    <name type="scientific">Botryotinia calthae</name>
    <dbReference type="NCBI Taxonomy" id="38488"/>
    <lineage>
        <taxon>Eukaryota</taxon>
        <taxon>Fungi</taxon>
        <taxon>Dikarya</taxon>
        <taxon>Ascomycota</taxon>
        <taxon>Pezizomycotina</taxon>
        <taxon>Leotiomycetes</taxon>
        <taxon>Helotiales</taxon>
        <taxon>Sclerotiniaceae</taxon>
        <taxon>Botryotinia</taxon>
    </lineage>
</organism>
<sequence length="114" mass="12484">MLEHTFELKLQQNINALVSFEYLNLGSTMFVSVSMKIEKVNSGDGSGEYIRSSTGHRRGDDGDRSDINDWSKSSTPTILNESPKLLKIGTKTEAVSKATTEEIDEAITTTNAAL</sequence>